<evidence type="ECO:0000256" key="5">
    <source>
        <dbReference type="ARBA" id="ARBA00023004"/>
    </source>
</evidence>
<dbReference type="GO" id="GO:0004601">
    <property type="term" value="F:peroxidase activity"/>
    <property type="evidence" value="ECO:0007669"/>
    <property type="project" value="TreeGrafter"/>
</dbReference>
<feature type="binding site" evidence="8">
    <location>
        <position position="21"/>
    </location>
    <ligand>
        <name>[4Fe-4S] cluster</name>
        <dbReference type="ChEBI" id="CHEBI:49883"/>
    </ligand>
</feature>
<dbReference type="GO" id="GO:0042542">
    <property type="term" value="P:response to hydrogen peroxide"/>
    <property type="evidence" value="ECO:0007669"/>
    <property type="project" value="TreeGrafter"/>
</dbReference>
<dbReference type="InterPro" id="IPR011254">
    <property type="entry name" value="Prismane-like_sf"/>
</dbReference>
<comment type="cofactor">
    <cofactor evidence="8">
        <name>hybrid [4Fe-2O-2S] cluster</name>
        <dbReference type="ChEBI" id="CHEBI:60519"/>
    </cofactor>
    <text evidence="8">Binds 1 hybrid [4Fe-2O-2S] cluster.</text>
</comment>
<feature type="modified residue" description="Cysteine persulfide" evidence="8">
    <location>
        <position position="396"/>
    </location>
</feature>
<evidence type="ECO:0000256" key="7">
    <source>
        <dbReference type="ARBA" id="ARBA00051350"/>
    </source>
</evidence>
<dbReference type="SMR" id="A0A0H3G161"/>
<dbReference type="OrthoDB" id="9761526at2"/>
<dbReference type="InterPro" id="IPR004137">
    <property type="entry name" value="HCP/CODH"/>
</dbReference>
<dbReference type="Pfam" id="PF03063">
    <property type="entry name" value="Prismane"/>
    <property type="match status" value="1"/>
</dbReference>
<keyword evidence="2 8" id="KW-0963">Cytoplasm</keyword>
<dbReference type="NCBIfam" id="TIGR01703">
    <property type="entry name" value="hybrid_clust"/>
    <property type="match status" value="1"/>
</dbReference>
<reference evidence="9 10" key="1">
    <citation type="journal article" date="2011" name="J. Bacteriol.">
        <title>Genome sequence of the ethanol-producing Zymomonas mobilis subsp. mobilis lectotype strain ATCC 10988.</title>
        <authorList>
            <person name="Pappas K.M."/>
            <person name="Kouvelis V.N."/>
            <person name="Saunders E."/>
            <person name="Brettin T.S."/>
            <person name="Bruce D."/>
            <person name="Detter C."/>
            <person name="Balakireva M."/>
            <person name="Han C.S."/>
            <person name="Savvakis G."/>
            <person name="Kyrpides N.C."/>
            <person name="Typas M.A."/>
        </authorList>
    </citation>
    <scope>NUCLEOTIDE SEQUENCE [LARGE SCALE GENOMIC DNA]</scope>
    <source>
        <strain evidence="10">ATCC 10988 / DSM 424 / CCUG 17860 / LMG 404 / NCIMB 8938 / NRRL B-806 / ZM1</strain>
    </source>
</reference>
<dbReference type="FunFam" id="1.20.1270.20:FF:000001">
    <property type="entry name" value="Hydroxylamine reductase"/>
    <property type="match status" value="1"/>
</dbReference>
<dbReference type="InterPro" id="IPR016099">
    <property type="entry name" value="Prismane-like_a/b-sand"/>
</dbReference>
<dbReference type="GO" id="GO:0050418">
    <property type="term" value="F:hydroxylamine reductase activity"/>
    <property type="evidence" value="ECO:0007669"/>
    <property type="project" value="UniProtKB-UniRule"/>
</dbReference>
<dbReference type="GO" id="GO:0051539">
    <property type="term" value="F:4 iron, 4 sulfur cluster binding"/>
    <property type="evidence" value="ECO:0007669"/>
    <property type="project" value="UniProtKB-KW"/>
</dbReference>
<evidence type="ECO:0000256" key="2">
    <source>
        <dbReference type="ARBA" id="ARBA00022490"/>
    </source>
</evidence>
<keyword evidence="6 8" id="KW-0411">Iron-sulfur</keyword>
<comment type="subcellular location">
    <subcellularLocation>
        <location evidence="1 8">Cytoplasm</location>
    </subcellularLocation>
</comment>
<dbReference type="NCBIfam" id="NF003658">
    <property type="entry name" value="PRK05290.1"/>
    <property type="match status" value="1"/>
</dbReference>
<feature type="binding site" evidence="8">
    <location>
        <position position="3"/>
    </location>
    <ligand>
        <name>[4Fe-4S] cluster</name>
        <dbReference type="ChEBI" id="CHEBI:49883"/>
    </ligand>
</feature>
<dbReference type="EMBL" id="CP002850">
    <property type="protein sequence ID" value="AEH62552.1"/>
    <property type="molecule type" value="Genomic_DNA"/>
</dbReference>
<dbReference type="RefSeq" id="WP_011240086.1">
    <property type="nucleotide sequence ID" value="NC_017262.1"/>
</dbReference>
<dbReference type="InterPro" id="IPR016100">
    <property type="entry name" value="Prismane_a-bundle"/>
</dbReference>
<proteinExistence type="inferred from homology"/>
<evidence type="ECO:0000256" key="3">
    <source>
        <dbReference type="ARBA" id="ARBA00022723"/>
    </source>
</evidence>
<sequence>MLCFQCEQTHSGTGCVIRGVCTKTPEVAAIQDLMIFASAGLSYVAKKLPDSCEAERKEAASLVIQALFSTVTNVNFDADVLTKALYHLVDFRDALKAKLPEDVELPLAATLDFSRDRETLVKQGESYGIASRQKTLGIDVTGLQELLTYGMKGMAAYAHHAAVLDYRDPDVDNFLLEGMAALTDHSLDIQALLAVVMRCGEASYKTLALLDKANTSSFGHPVPTNVKMGPSKGKAILVSGHDLLDMKELLEQTKDTGIKVYTHGEMLPAHGYPELNKYPHLAGHYGGAWMLQRQEFINFPGPIVMTTNCLMEPRKEYAGRVFTRDLVGWPGLTHLPDRDFSKVIEAALESEGFTEDQESRSHIAGFGHHTVLDSADAVVSAIKKGDIKHFMLVGGCDGIKSGRHYFTDIAEKAPKDWVILTLGCGKFRVTDLDLGKIGDLPRLLDMGQCNDSYSAIRVALALAEAFDTDVNSLPLSLVLSWYEQKAVCVLLALLHLGVKGIRLGPTLPAFITPNMLKILVDNFDIKPIGNSAEEDLQEILAAKAA</sequence>
<dbReference type="Proteomes" id="UP000001494">
    <property type="component" value="Chromosome"/>
</dbReference>
<feature type="binding site" evidence="8">
    <location>
        <position position="424"/>
    </location>
    <ligand>
        <name>hybrid [4Fe-2O-2S] cluster</name>
        <dbReference type="ChEBI" id="CHEBI:60519"/>
    </ligand>
</feature>
<dbReference type="GeneID" id="79904637"/>
<dbReference type="EC" id="1.7.99.1" evidence="8"/>
<dbReference type="FunFam" id="3.40.50.2030:FF:000002">
    <property type="entry name" value="Hydroxylamine reductase"/>
    <property type="match status" value="1"/>
</dbReference>
<dbReference type="PANTHER" id="PTHR30109">
    <property type="entry name" value="HYDROXYLAMINE REDUCTASE"/>
    <property type="match status" value="1"/>
</dbReference>
<keyword evidence="5 8" id="KW-0408">Iron</keyword>
<name>A0A0H3G161_ZYMMA</name>
<dbReference type="Gene3D" id="3.40.50.2030">
    <property type="match status" value="2"/>
</dbReference>
<keyword evidence="4 8" id="KW-0560">Oxidoreductase</keyword>
<dbReference type="CDD" id="cd01914">
    <property type="entry name" value="HCP"/>
    <property type="match status" value="1"/>
</dbReference>
<dbReference type="KEGG" id="zmm:Zmob_0710"/>
<evidence type="ECO:0000256" key="6">
    <source>
        <dbReference type="ARBA" id="ARBA00023014"/>
    </source>
</evidence>
<evidence type="ECO:0000313" key="9">
    <source>
        <dbReference type="EMBL" id="AEH62552.1"/>
    </source>
</evidence>
<dbReference type="SUPFAM" id="SSF56821">
    <property type="entry name" value="Prismane protein-like"/>
    <property type="match status" value="1"/>
</dbReference>
<feature type="binding site" evidence="8">
    <location>
        <position position="15"/>
    </location>
    <ligand>
        <name>[4Fe-4S] cluster</name>
        <dbReference type="ChEBI" id="CHEBI:49883"/>
    </ligand>
</feature>
<organism evidence="9 10">
    <name type="scientific">Zymomonas mobilis subsp. mobilis (strain ATCC 10988 / DSM 424 / LMG 404 / NCIMB 8938 / NRRL B-806 / ZM1)</name>
    <dbReference type="NCBI Taxonomy" id="555217"/>
    <lineage>
        <taxon>Bacteria</taxon>
        <taxon>Pseudomonadati</taxon>
        <taxon>Pseudomonadota</taxon>
        <taxon>Alphaproteobacteria</taxon>
        <taxon>Sphingomonadales</taxon>
        <taxon>Zymomonadaceae</taxon>
        <taxon>Zymomonas</taxon>
    </lineage>
</organism>
<feature type="binding site" evidence="8">
    <location>
        <position position="6"/>
    </location>
    <ligand>
        <name>[4Fe-4S] cluster</name>
        <dbReference type="ChEBI" id="CHEBI:49883"/>
    </ligand>
</feature>
<keyword evidence="8" id="KW-0004">4Fe-4S</keyword>
<dbReference type="Gene3D" id="1.20.1270.20">
    <property type="match status" value="2"/>
</dbReference>
<protein>
    <recommendedName>
        <fullName evidence="8">Hydroxylamine reductase</fullName>
        <ecNumber evidence="8">1.7.99.1</ecNumber>
    </recommendedName>
    <alternativeName>
        <fullName evidence="8">Hybrid-cluster protein</fullName>
        <shortName evidence="8">HCP</shortName>
    </alternativeName>
    <alternativeName>
        <fullName evidence="8">Prismane protein</fullName>
    </alternativeName>
</protein>
<comment type="similarity">
    <text evidence="8">Belongs to the HCP family.</text>
</comment>
<dbReference type="GO" id="GO:0005737">
    <property type="term" value="C:cytoplasm"/>
    <property type="evidence" value="ECO:0007669"/>
    <property type="project" value="UniProtKB-SubCell"/>
</dbReference>
<comment type="cofactor">
    <cofactor evidence="8">
        <name>[4Fe-4S] cluster</name>
        <dbReference type="ChEBI" id="CHEBI:49883"/>
    </cofactor>
    <text evidence="8">Binds 1 [4Fe-4S] cluster.</text>
</comment>
<evidence type="ECO:0000256" key="4">
    <source>
        <dbReference type="ARBA" id="ARBA00023002"/>
    </source>
</evidence>
<evidence type="ECO:0000256" key="8">
    <source>
        <dbReference type="HAMAP-Rule" id="MF_00069"/>
    </source>
</evidence>
<dbReference type="HAMAP" id="MF_00069">
    <property type="entry name" value="Hydroxylam_reduct"/>
    <property type="match status" value="1"/>
</dbReference>
<feature type="binding site" evidence="8">
    <location>
        <position position="309"/>
    </location>
    <ligand>
        <name>hybrid [4Fe-2O-2S] cluster</name>
        <dbReference type="ChEBI" id="CHEBI:60519"/>
    </ligand>
</feature>
<keyword evidence="3 8" id="KW-0479">Metal-binding</keyword>
<feature type="binding site" evidence="8">
    <location>
        <position position="485"/>
    </location>
    <ligand>
        <name>hybrid [4Fe-2O-2S] cluster</name>
        <dbReference type="ChEBI" id="CHEBI:60519"/>
    </ligand>
</feature>
<dbReference type="GO" id="GO:0046872">
    <property type="term" value="F:metal ion binding"/>
    <property type="evidence" value="ECO:0007669"/>
    <property type="project" value="UniProtKB-KW"/>
</dbReference>
<dbReference type="AlphaFoldDB" id="A0A0H3G161"/>
<accession>A0A0H3G161</accession>
<feature type="binding site" evidence="8">
    <location>
        <position position="449"/>
    </location>
    <ligand>
        <name>hybrid [4Fe-2O-2S] cluster</name>
        <dbReference type="ChEBI" id="CHEBI:60519"/>
    </ligand>
</feature>
<feature type="binding site" evidence="8">
    <location>
        <position position="241"/>
    </location>
    <ligand>
        <name>hybrid [4Fe-2O-2S] cluster</name>
        <dbReference type="ChEBI" id="CHEBI:60519"/>
    </ligand>
</feature>
<dbReference type="HOGENOM" id="CLU_038344_2_0_5"/>
<dbReference type="eggNOG" id="COG1151">
    <property type="taxonomic scope" value="Bacteria"/>
</dbReference>
<dbReference type="FunFam" id="3.40.50.2030:FF:000001">
    <property type="entry name" value="Hydroxylamine reductase"/>
    <property type="match status" value="1"/>
</dbReference>
<dbReference type="PIRSF" id="PIRSF000076">
    <property type="entry name" value="HCP"/>
    <property type="match status" value="1"/>
</dbReference>
<feature type="binding site" evidence="8">
    <location>
        <position position="483"/>
    </location>
    <ligand>
        <name>hybrid [4Fe-2O-2S] cluster</name>
        <dbReference type="ChEBI" id="CHEBI:60519"/>
    </ligand>
</feature>
<evidence type="ECO:0000256" key="1">
    <source>
        <dbReference type="ARBA" id="ARBA00004496"/>
    </source>
</evidence>
<feature type="binding site" evidence="8">
    <location>
        <position position="265"/>
    </location>
    <ligand>
        <name>hybrid [4Fe-2O-2S] cluster</name>
        <dbReference type="ChEBI" id="CHEBI:60519"/>
    </ligand>
</feature>
<feature type="binding site" description="via persulfide group" evidence="8">
    <location>
        <position position="396"/>
    </location>
    <ligand>
        <name>hybrid [4Fe-2O-2S] cluster</name>
        <dbReference type="ChEBI" id="CHEBI:60519"/>
    </ligand>
</feature>
<gene>
    <name evidence="8" type="primary">hcp</name>
    <name evidence="9" type="ordered locus">Zmob_0710</name>
</gene>
<comment type="function">
    <text evidence="8">Catalyzes the reduction of hydroxylamine to form NH(3) and H(2)O.</text>
</comment>
<dbReference type="PANTHER" id="PTHR30109:SF0">
    <property type="entry name" value="HYDROXYLAMINE REDUCTASE"/>
    <property type="match status" value="1"/>
</dbReference>
<comment type="catalytic activity">
    <reaction evidence="7 8">
        <text>A + NH4(+) + H2O = hydroxylamine + AH2 + H(+)</text>
        <dbReference type="Rhea" id="RHEA:22052"/>
        <dbReference type="ChEBI" id="CHEBI:13193"/>
        <dbReference type="ChEBI" id="CHEBI:15377"/>
        <dbReference type="ChEBI" id="CHEBI:15378"/>
        <dbReference type="ChEBI" id="CHEBI:15429"/>
        <dbReference type="ChEBI" id="CHEBI:17499"/>
        <dbReference type="ChEBI" id="CHEBI:28938"/>
        <dbReference type="EC" id="1.7.99.1"/>
    </reaction>
</comment>
<dbReference type="InterPro" id="IPR010048">
    <property type="entry name" value="Hydroxylam_reduct"/>
</dbReference>
<evidence type="ECO:0000313" key="10">
    <source>
        <dbReference type="Proteomes" id="UP000001494"/>
    </source>
</evidence>